<dbReference type="PROSITE" id="PS00409">
    <property type="entry name" value="PROKAR_NTER_METHYL"/>
    <property type="match status" value="1"/>
</dbReference>
<gene>
    <name evidence="7" type="ORF">FHW23_000363</name>
</gene>
<evidence type="ECO:0000313" key="8">
    <source>
        <dbReference type="Proteomes" id="UP000590225"/>
    </source>
</evidence>
<dbReference type="NCBIfam" id="TIGR02532">
    <property type="entry name" value="IV_pilin_GFxxxE"/>
    <property type="match status" value="1"/>
</dbReference>
<keyword evidence="4 6" id="KW-1133">Transmembrane helix</keyword>
<dbReference type="Proteomes" id="UP000590225">
    <property type="component" value="Unassembled WGS sequence"/>
</dbReference>
<evidence type="ECO:0000256" key="6">
    <source>
        <dbReference type="SAM" id="Phobius"/>
    </source>
</evidence>
<keyword evidence="2" id="KW-0488">Methylation</keyword>
<protein>
    <submittedName>
        <fullName evidence="7">Type IV pilus assembly protein PilA</fullName>
    </submittedName>
</protein>
<dbReference type="PANTHER" id="PTHR30093">
    <property type="entry name" value="GENERAL SECRETION PATHWAY PROTEIN G"/>
    <property type="match status" value="1"/>
</dbReference>
<dbReference type="GO" id="GO:0016020">
    <property type="term" value="C:membrane"/>
    <property type="evidence" value="ECO:0007669"/>
    <property type="project" value="UniProtKB-SubCell"/>
</dbReference>
<dbReference type="InterPro" id="IPR012902">
    <property type="entry name" value="N_methyl_site"/>
</dbReference>
<dbReference type="EMBL" id="JACGXP010000001">
    <property type="protein sequence ID" value="MBA8989131.1"/>
    <property type="molecule type" value="Genomic_DNA"/>
</dbReference>
<comment type="subcellular location">
    <subcellularLocation>
        <location evidence="1">Membrane</location>
        <topology evidence="1">Single-pass membrane protein</topology>
    </subcellularLocation>
</comment>
<feature type="transmembrane region" description="Helical" evidence="6">
    <location>
        <begin position="26"/>
        <end position="48"/>
    </location>
</feature>
<dbReference type="InterPro" id="IPR045584">
    <property type="entry name" value="Pilin-like"/>
</dbReference>
<reference evidence="7 8" key="1">
    <citation type="submission" date="2020-07" db="EMBL/GenBank/DDBJ databases">
        <title>Above-ground endophytic microbial communities from plants in different locations in the United States.</title>
        <authorList>
            <person name="Frank C."/>
        </authorList>
    </citation>
    <scope>NUCLEOTIDE SEQUENCE [LARGE SCALE GENOMIC DNA]</scope>
    <source>
        <strain evidence="7 8">WPL5_2</strain>
    </source>
</reference>
<keyword evidence="3 6" id="KW-0812">Transmembrane</keyword>
<evidence type="ECO:0000256" key="3">
    <source>
        <dbReference type="ARBA" id="ARBA00022692"/>
    </source>
</evidence>
<dbReference type="RefSeq" id="WP_182514971.1">
    <property type="nucleotide sequence ID" value="NZ_JACGXP010000001.1"/>
</dbReference>
<evidence type="ECO:0000256" key="5">
    <source>
        <dbReference type="ARBA" id="ARBA00023136"/>
    </source>
</evidence>
<evidence type="ECO:0000256" key="2">
    <source>
        <dbReference type="ARBA" id="ARBA00022481"/>
    </source>
</evidence>
<accession>A0AAW3T2K7</accession>
<dbReference type="PANTHER" id="PTHR30093:SF44">
    <property type="entry name" value="TYPE II SECRETION SYSTEM CORE PROTEIN G"/>
    <property type="match status" value="1"/>
</dbReference>
<sequence>MYFALMGKLNARRNELDKDSEKGFTLIELLVVVIIIGILAAIAIPVYLGVQNNAKDSGVQNDVSNMKTAVVSISTQNNNTLPATITATSGTATTNGLGAAGVSGGQTWLAAGATWSDAETRVVYNPGTGTAANTFCVMGVSSTGKSFAATETQGVKSGSCSGASFSSANFTS</sequence>
<evidence type="ECO:0000313" key="7">
    <source>
        <dbReference type="EMBL" id="MBA8989131.1"/>
    </source>
</evidence>
<proteinExistence type="predicted"/>
<comment type="caution">
    <text evidence="7">The sequence shown here is derived from an EMBL/GenBank/DDBJ whole genome shotgun (WGS) entry which is preliminary data.</text>
</comment>
<dbReference type="AlphaFoldDB" id="A0AAW3T2K7"/>
<dbReference type="SUPFAM" id="SSF54523">
    <property type="entry name" value="Pili subunits"/>
    <property type="match status" value="1"/>
</dbReference>
<dbReference type="Gene3D" id="3.30.700.10">
    <property type="entry name" value="Glycoprotein, Type 4 Pilin"/>
    <property type="match status" value="1"/>
</dbReference>
<evidence type="ECO:0000256" key="4">
    <source>
        <dbReference type="ARBA" id="ARBA00022989"/>
    </source>
</evidence>
<keyword evidence="5 6" id="KW-0472">Membrane</keyword>
<evidence type="ECO:0000256" key="1">
    <source>
        <dbReference type="ARBA" id="ARBA00004167"/>
    </source>
</evidence>
<organism evidence="7 8">
    <name type="scientific">Curtobacterium pusillum</name>
    <dbReference type="NCBI Taxonomy" id="69373"/>
    <lineage>
        <taxon>Bacteria</taxon>
        <taxon>Bacillati</taxon>
        <taxon>Actinomycetota</taxon>
        <taxon>Actinomycetes</taxon>
        <taxon>Micrococcales</taxon>
        <taxon>Microbacteriaceae</taxon>
        <taxon>Curtobacterium</taxon>
    </lineage>
</organism>
<name>A0AAW3T2K7_9MICO</name>
<dbReference type="Pfam" id="PF07963">
    <property type="entry name" value="N_methyl"/>
    <property type="match status" value="1"/>
</dbReference>